<evidence type="ECO:0000259" key="2">
    <source>
        <dbReference type="PROSITE" id="PS50937"/>
    </source>
</evidence>
<comment type="caution">
    <text evidence="3">The sequence shown here is derived from an EMBL/GenBank/DDBJ whole genome shotgun (WGS) entry which is preliminary data.</text>
</comment>
<dbReference type="InterPro" id="IPR047057">
    <property type="entry name" value="MerR_fam"/>
</dbReference>
<reference evidence="4" key="1">
    <citation type="submission" date="2023-07" db="EMBL/GenBank/DDBJ databases">
        <title>Whole genome shotgun sequence of Streptomyces achromogenes subsp. rubradiris NBRC 14000.</title>
        <authorList>
            <person name="Komaki H."/>
            <person name="Tamura T."/>
        </authorList>
    </citation>
    <scope>NUCLEOTIDE SEQUENCE [LARGE SCALE GENOMIC DNA]</scope>
    <source>
        <strain evidence="4">NBRC 14000</strain>
    </source>
</reference>
<keyword evidence="4" id="KW-1185">Reference proteome</keyword>
<name>A0ABQ3R9R4_STRRR</name>
<dbReference type="EMBL" id="BNEA01000007">
    <property type="protein sequence ID" value="GHI52603.1"/>
    <property type="molecule type" value="Genomic_DNA"/>
</dbReference>
<feature type="domain" description="HTH merR-type" evidence="2">
    <location>
        <begin position="16"/>
        <end position="83"/>
    </location>
</feature>
<dbReference type="InterPro" id="IPR000551">
    <property type="entry name" value="MerR-type_HTH_dom"/>
</dbReference>
<dbReference type="PROSITE" id="PS50937">
    <property type="entry name" value="HTH_MERR_2"/>
    <property type="match status" value="1"/>
</dbReference>
<protein>
    <submittedName>
        <fullName evidence="3">MerR family transcriptional regulator</fullName>
    </submittedName>
</protein>
<evidence type="ECO:0000313" key="4">
    <source>
        <dbReference type="Proteomes" id="UP000646738"/>
    </source>
</evidence>
<dbReference type="PANTHER" id="PTHR30204:SF93">
    <property type="entry name" value="HTH MERR-TYPE DOMAIN-CONTAINING PROTEIN"/>
    <property type="match status" value="1"/>
</dbReference>
<dbReference type="PRINTS" id="PR00040">
    <property type="entry name" value="HTHMERR"/>
</dbReference>
<accession>A0ABQ3R9R4</accession>
<dbReference type="Gene3D" id="1.10.1660.10">
    <property type="match status" value="1"/>
</dbReference>
<sequence length="153" mass="16523">MADGRCHGRREVRIVRIGDAAAAVGTTPRALRFYEQRGLLPPPPRTRSGQRDYGPRELAVLRVIRELLALGLTVEDLRGVAGRLPLLAVHPAPRCGAATADRGGPGVVGEAVVERRIAALDTEIERLTRLRDGLRAGLSERRGGDRPRRSTAG</sequence>
<dbReference type="InterPro" id="IPR009061">
    <property type="entry name" value="DNA-bd_dom_put_sf"/>
</dbReference>
<dbReference type="SUPFAM" id="SSF46955">
    <property type="entry name" value="Putative DNA-binding domain"/>
    <property type="match status" value="1"/>
</dbReference>
<proteinExistence type="predicted"/>
<organism evidence="3 4">
    <name type="scientific">Streptomyces rubradiris</name>
    <name type="common">Streptomyces achromogenes subsp. rubradiris</name>
    <dbReference type="NCBI Taxonomy" id="285531"/>
    <lineage>
        <taxon>Bacteria</taxon>
        <taxon>Bacillati</taxon>
        <taxon>Actinomycetota</taxon>
        <taxon>Actinomycetes</taxon>
        <taxon>Kitasatosporales</taxon>
        <taxon>Streptomycetaceae</taxon>
        <taxon>Streptomyces</taxon>
    </lineage>
</organism>
<dbReference type="Proteomes" id="UP000646738">
    <property type="component" value="Unassembled WGS sequence"/>
</dbReference>
<evidence type="ECO:0000256" key="1">
    <source>
        <dbReference type="ARBA" id="ARBA00023125"/>
    </source>
</evidence>
<gene>
    <name evidence="3" type="ORF">Srubr_24490</name>
</gene>
<dbReference type="PANTHER" id="PTHR30204">
    <property type="entry name" value="REDOX-CYCLING DRUG-SENSING TRANSCRIPTIONAL ACTIVATOR SOXR"/>
    <property type="match status" value="1"/>
</dbReference>
<dbReference type="SMART" id="SM00422">
    <property type="entry name" value="HTH_MERR"/>
    <property type="match status" value="1"/>
</dbReference>
<keyword evidence="1" id="KW-0238">DNA-binding</keyword>
<dbReference type="Pfam" id="PF13411">
    <property type="entry name" value="MerR_1"/>
    <property type="match status" value="1"/>
</dbReference>
<evidence type="ECO:0000313" key="3">
    <source>
        <dbReference type="EMBL" id="GHI52603.1"/>
    </source>
</evidence>